<evidence type="ECO:0000313" key="4">
    <source>
        <dbReference type="Proteomes" id="UP001597509"/>
    </source>
</evidence>
<dbReference type="PIRSF" id="PIRSF018266">
    <property type="entry name" value="FecR"/>
    <property type="match status" value="1"/>
</dbReference>
<organism evidence="3 4">
    <name type="scientific">Sphingobacterium anhuiense</name>
    <dbReference type="NCBI Taxonomy" id="493780"/>
    <lineage>
        <taxon>Bacteria</taxon>
        <taxon>Pseudomonadati</taxon>
        <taxon>Bacteroidota</taxon>
        <taxon>Sphingobacteriia</taxon>
        <taxon>Sphingobacteriales</taxon>
        <taxon>Sphingobacteriaceae</taxon>
        <taxon>Sphingobacterium</taxon>
    </lineage>
</organism>
<dbReference type="EMBL" id="JBHUPE010000005">
    <property type="protein sequence ID" value="MFD2904824.1"/>
    <property type="molecule type" value="Genomic_DNA"/>
</dbReference>
<comment type="caution">
    <text evidence="3">The sequence shown here is derived from an EMBL/GenBank/DDBJ whole genome shotgun (WGS) entry which is preliminary data.</text>
</comment>
<dbReference type="PANTHER" id="PTHR30273:SF2">
    <property type="entry name" value="PROTEIN FECR"/>
    <property type="match status" value="1"/>
</dbReference>
<evidence type="ECO:0000259" key="1">
    <source>
        <dbReference type="Pfam" id="PF04773"/>
    </source>
</evidence>
<feature type="domain" description="Protein FecR C-terminal" evidence="2">
    <location>
        <begin position="266"/>
        <end position="326"/>
    </location>
</feature>
<feature type="domain" description="FecR protein" evidence="1">
    <location>
        <begin position="131"/>
        <end position="214"/>
    </location>
</feature>
<accession>A0ABW5YWH6</accession>
<dbReference type="InterPro" id="IPR012373">
    <property type="entry name" value="Ferrdict_sens_TM"/>
</dbReference>
<keyword evidence="4" id="KW-1185">Reference proteome</keyword>
<dbReference type="Pfam" id="PF16344">
    <property type="entry name" value="FecR_C"/>
    <property type="match status" value="1"/>
</dbReference>
<sequence>MQDRKRELEELINKYSEGRLTDLERGHLMKWMRELDLSNEEQIDMNQSYHKMKEQIDSRLLLREVDAKKVGHSWQLLGQVAAVLLCCLSLGWYLVDRDRIHEPQKVEYSTIMPSLIKAIKKVCTVSKDSLVVLEDGTRVHLLANSTMTWTQPFPDDCRAIQLQGKAFFEVAHDHERPFTVLASNILTTALGTSFWVVQDNKSAKPKIRLVTGRVSIKEKTADGAVRLLAFLTPGQSWKETVAPARQRDRHPEVEERIVEAAVIDTLTFHHKPLEEVLPALASLYHTTIRFSSKEVSGLSFYGTYTKDDDIAQILQTICFANDLEMTFNAATNTYAITKVSQ</sequence>
<evidence type="ECO:0000259" key="2">
    <source>
        <dbReference type="Pfam" id="PF16344"/>
    </source>
</evidence>
<dbReference type="PANTHER" id="PTHR30273">
    <property type="entry name" value="PERIPLASMIC SIGNAL SENSOR AND SIGMA FACTOR ACTIVATOR FECR-RELATED"/>
    <property type="match status" value="1"/>
</dbReference>
<dbReference type="Gene3D" id="3.55.50.30">
    <property type="match status" value="1"/>
</dbReference>
<reference evidence="4" key="1">
    <citation type="journal article" date="2019" name="Int. J. Syst. Evol. Microbiol.">
        <title>The Global Catalogue of Microorganisms (GCM) 10K type strain sequencing project: providing services to taxonomists for standard genome sequencing and annotation.</title>
        <authorList>
            <consortium name="The Broad Institute Genomics Platform"/>
            <consortium name="The Broad Institute Genome Sequencing Center for Infectious Disease"/>
            <person name="Wu L."/>
            <person name="Ma J."/>
        </authorList>
    </citation>
    <scope>NUCLEOTIDE SEQUENCE [LARGE SCALE GENOMIC DNA]</scope>
    <source>
        <strain evidence="4">KCTC 22209</strain>
    </source>
</reference>
<dbReference type="InterPro" id="IPR006860">
    <property type="entry name" value="FecR"/>
</dbReference>
<dbReference type="Proteomes" id="UP001597509">
    <property type="component" value="Unassembled WGS sequence"/>
</dbReference>
<proteinExistence type="predicted"/>
<evidence type="ECO:0000313" key="3">
    <source>
        <dbReference type="EMBL" id="MFD2904824.1"/>
    </source>
</evidence>
<protein>
    <submittedName>
        <fullName evidence="3">FecR family protein</fullName>
    </submittedName>
</protein>
<gene>
    <name evidence="3" type="ORF">ACFS6I_12870</name>
</gene>
<dbReference type="InterPro" id="IPR032508">
    <property type="entry name" value="FecR_C"/>
</dbReference>
<dbReference type="Pfam" id="PF04773">
    <property type="entry name" value="FecR"/>
    <property type="match status" value="1"/>
</dbReference>
<name>A0ABW5YWH6_9SPHI</name>
<dbReference type="Gene3D" id="2.60.120.1440">
    <property type="match status" value="1"/>
</dbReference>